<evidence type="ECO:0000256" key="1">
    <source>
        <dbReference type="ARBA" id="ARBA00006611"/>
    </source>
</evidence>
<dbReference type="GO" id="GO:0016887">
    <property type="term" value="F:ATP hydrolysis activity"/>
    <property type="evidence" value="ECO:0007669"/>
    <property type="project" value="InterPro"/>
</dbReference>
<dbReference type="AlphaFoldDB" id="A0A9W6PVR0"/>
<dbReference type="FunFam" id="3.30.450.380:FF:000002">
    <property type="entry name" value="Secretion protein, partial"/>
    <property type="match status" value="1"/>
</dbReference>
<reference evidence="4" key="1">
    <citation type="submission" date="2023-02" db="EMBL/GenBank/DDBJ databases">
        <title>Actinomadura rubrobrunea NBRC 14622.</title>
        <authorList>
            <person name="Ichikawa N."/>
            <person name="Sato H."/>
            <person name="Tonouchi N."/>
        </authorList>
    </citation>
    <scope>NUCLEOTIDE SEQUENCE</scope>
    <source>
        <strain evidence="4">NBRC 14622</strain>
    </source>
</reference>
<feature type="compositionally biased region" description="Basic and acidic residues" evidence="2">
    <location>
        <begin position="419"/>
        <end position="434"/>
    </location>
</feature>
<dbReference type="InterPro" id="IPR001482">
    <property type="entry name" value="T2SS/T4SS_dom"/>
</dbReference>
<dbReference type="PANTHER" id="PTHR30486">
    <property type="entry name" value="TWITCHING MOTILITY PROTEIN PILT"/>
    <property type="match status" value="1"/>
</dbReference>
<sequence>MKKLSDAVRDRLLSSGGEPTAGHVAAALRAEERLLGDREVLALADELRAEFVGAGPLEPLLCNPDVTDVLVNGPDEVWVDTGSGLVRTQTRFPDEASLRRLAQRLTAAAGRRLDDASPYADARLPGGIRLHAVLPPIAANGTCLSLRLPRRRAFTLDELVAAGTLPPDGAELLAAVIAARAAFLICGGTGTGKTTLLSCMLGLVDPDERLVLVEDSAELRPDHGHVVRLEARPPNVEGAGGVTLHQLVRQALRMRPDRLVVGEVRGSEVVDLLAALNTGHEGGCGTLHANAAADVPARLEALACAAGLTREAVHSQLAAAIDVVVHLVREPGGGRRRVAEICLLRRQTDGLVQAVPAVAFTAEGRMLTLPGASDLAARLHHRWRPRSTAISAAATAGLAHAVGGDDLHTAIAGLVEQGERGGRAAQHDHPEPRQAEAGVQQAPHLGGDRRGVPHPPGATSSVARGLDVPQAAVPATRTGTREGTVS</sequence>
<evidence type="ECO:0000313" key="4">
    <source>
        <dbReference type="EMBL" id="GLW64522.1"/>
    </source>
</evidence>
<dbReference type="Gene3D" id="3.30.450.380">
    <property type="match status" value="1"/>
</dbReference>
<name>A0A9W6PVR0_9ACTN</name>
<gene>
    <name evidence="4" type="ORF">Arub01_27660</name>
</gene>
<dbReference type="CDD" id="cd01130">
    <property type="entry name" value="VirB11-like_ATPase"/>
    <property type="match status" value="1"/>
</dbReference>
<dbReference type="Gene3D" id="3.40.50.300">
    <property type="entry name" value="P-loop containing nucleotide triphosphate hydrolases"/>
    <property type="match status" value="1"/>
</dbReference>
<comment type="similarity">
    <text evidence="1">Belongs to the GSP E family.</text>
</comment>
<dbReference type="EMBL" id="BSRZ01000005">
    <property type="protein sequence ID" value="GLW64522.1"/>
    <property type="molecule type" value="Genomic_DNA"/>
</dbReference>
<dbReference type="NCBIfam" id="TIGR03819">
    <property type="entry name" value="heli_sec_ATPase"/>
    <property type="match status" value="1"/>
</dbReference>
<organism evidence="4 5">
    <name type="scientific">Actinomadura rubrobrunea</name>
    <dbReference type="NCBI Taxonomy" id="115335"/>
    <lineage>
        <taxon>Bacteria</taxon>
        <taxon>Bacillati</taxon>
        <taxon>Actinomycetota</taxon>
        <taxon>Actinomycetes</taxon>
        <taxon>Streptosporangiales</taxon>
        <taxon>Thermomonosporaceae</taxon>
        <taxon>Actinomadura</taxon>
    </lineage>
</organism>
<feature type="region of interest" description="Disordered" evidence="2">
    <location>
        <begin position="419"/>
        <end position="486"/>
    </location>
</feature>
<evidence type="ECO:0000256" key="2">
    <source>
        <dbReference type="SAM" id="MobiDB-lite"/>
    </source>
</evidence>
<accession>A0A9W6PVR0</accession>
<dbReference type="SUPFAM" id="SSF52540">
    <property type="entry name" value="P-loop containing nucleoside triphosphate hydrolases"/>
    <property type="match status" value="1"/>
</dbReference>
<proteinExistence type="inferred from homology"/>
<protein>
    <recommendedName>
        <fullName evidence="3">Bacterial type II secretion system protein E domain-containing protein</fullName>
    </recommendedName>
</protein>
<dbReference type="InterPro" id="IPR022399">
    <property type="entry name" value="TadA-like_ATPase"/>
</dbReference>
<keyword evidence="5" id="KW-1185">Reference proteome</keyword>
<evidence type="ECO:0000313" key="5">
    <source>
        <dbReference type="Proteomes" id="UP001165124"/>
    </source>
</evidence>
<dbReference type="InterPro" id="IPR027417">
    <property type="entry name" value="P-loop_NTPase"/>
</dbReference>
<feature type="compositionally biased region" description="Polar residues" evidence="2">
    <location>
        <begin position="477"/>
        <end position="486"/>
    </location>
</feature>
<evidence type="ECO:0000259" key="3">
    <source>
        <dbReference type="Pfam" id="PF00437"/>
    </source>
</evidence>
<dbReference type="Pfam" id="PF00437">
    <property type="entry name" value="T2SSE"/>
    <property type="match status" value="1"/>
</dbReference>
<dbReference type="InterPro" id="IPR050921">
    <property type="entry name" value="T4SS_GSP_E_ATPase"/>
</dbReference>
<feature type="domain" description="Bacterial type II secretion system protein E" evidence="3">
    <location>
        <begin position="53"/>
        <end position="330"/>
    </location>
</feature>
<comment type="caution">
    <text evidence="4">The sequence shown here is derived from an EMBL/GenBank/DDBJ whole genome shotgun (WGS) entry which is preliminary data.</text>
</comment>
<dbReference type="PANTHER" id="PTHR30486:SF6">
    <property type="entry name" value="TYPE IV PILUS RETRACTATION ATPASE PILT"/>
    <property type="match status" value="1"/>
</dbReference>
<dbReference type="Proteomes" id="UP001165124">
    <property type="component" value="Unassembled WGS sequence"/>
</dbReference>